<dbReference type="PANTHER" id="PTHR24293">
    <property type="entry name" value="CYTOCHROME P450 FAMILY 46 SUBFAMILY A"/>
    <property type="match status" value="1"/>
</dbReference>
<dbReference type="InterPro" id="IPR017972">
    <property type="entry name" value="Cyt_P450_CS"/>
</dbReference>
<evidence type="ECO:0000256" key="1">
    <source>
        <dbReference type="ARBA" id="ARBA00004370"/>
    </source>
</evidence>
<gene>
    <name evidence="6" type="ORF">EI555_017318</name>
</gene>
<dbReference type="Gene3D" id="1.10.630.10">
    <property type="entry name" value="Cytochrome P450"/>
    <property type="match status" value="1"/>
</dbReference>
<dbReference type="SUPFAM" id="SSF48264">
    <property type="entry name" value="Cytochrome P450"/>
    <property type="match status" value="2"/>
</dbReference>
<dbReference type="GO" id="GO:0033781">
    <property type="term" value="F:cholesterol 24-hydroxylase activity"/>
    <property type="evidence" value="ECO:0007669"/>
    <property type="project" value="InterPro"/>
</dbReference>
<dbReference type="PANTHER" id="PTHR24293:SF1">
    <property type="entry name" value="CHOLESTEROL 24-HYDROXYLASE"/>
    <property type="match status" value="1"/>
</dbReference>
<evidence type="ECO:0000256" key="2">
    <source>
        <dbReference type="ARBA" id="ARBA00010617"/>
    </source>
</evidence>
<evidence type="ECO:0000313" key="7">
    <source>
        <dbReference type="Proteomes" id="UP000308365"/>
    </source>
</evidence>
<name>A0A4U1FM80_MONMO</name>
<keyword evidence="5" id="KW-0560">Oxidoreductase</keyword>
<comment type="subcellular location">
    <subcellularLocation>
        <location evidence="1">Membrane</location>
    </subcellularLocation>
</comment>
<keyword evidence="5" id="KW-0408">Iron</keyword>
<dbReference type="GO" id="GO:0006707">
    <property type="term" value="P:cholesterol catabolic process"/>
    <property type="evidence" value="ECO:0007669"/>
    <property type="project" value="InterPro"/>
</dbReference>
<dbReference type="GO" id="GO:0016020">
    <property type="term" value="C:membrane"/>
    <property type="evidence" value="ECO:0007669"/>
    <property type="project" value="UniProtKB-SubCell"/>
</dbReference>
<protein>
    <submittedName>
        <fullName evidence="6">Uncharacterized protein</fullName>
    </submittedName>
</protein>
<keyword evidence="5" id="KW-0503">Monooxygenase</keyword>
<evidence type="ECO:0000256" key="5">
    <source>
        <dbReference type="RuleBase" id="RU000461"/>
    </source>
</evidence>
<dbReference type="InterPro" id="IPR036396">
    <property type="entry name" value="Cyt_P450_sf"/>
</dbReference>
<evidence type="ECO:0000256" key="4">
    <source>
        <dbReference type="ARBA" id="ARBA00023136"/>
    </source>
</evidence>
<comment type="similarity">
    <text evidence="2 5">Belongs to the cytochrome P450 family.</text>
</comment>
<keyword evidence="5" id="KW-0479">Metal-binding</keyword>
<accession>A0A4U1FM80</accession>
<dbReference type="GO" id="GO:0020037">
    <property type="term" value="F:heme binding"/>
    <property type="evidence" value="ECO:0007669"/>
    <property type="project" value="InterPro"/>
</dbReference>
<dbReference type="InterPro" id="IPR001128">
    <property type="entry name" value="Cyt_P450"/>
</dbReference>
<sequence length="152" mass="17015">MFENQPWPKAGHHKVGFVTTVTGLPPDASLPARRPKFTYFPFSLGPRSCIGQQFAQVGGQRWGFCPEVTAGQLWHLLFIPSFTPLTPTPTPPPRAQMEVKVVMAKLLQRLEFRLVPGQRFRLLEQATLKPLDPVLCTLQPRGWQPAPPPPPC</sequence>
<keyword evidence="3 5" id="KW-0349">Heme</keyword>
<keyword evidence="4" id="KW-0472">Membrane</keyword>
<dbReference type="InterPro" id="IPR039983">
    <property type="entry name" value="CYP46A1"/>
</dbReference>
<comment type="caution">
    <text evidence="6">The sequence shown here is derived from an EMBL/GenBank/DDBJ whole genome shotgun (WGS) entry which is preliminary data.</text>
</comment>
<dbReference type="EMBL" id="RWIC01000070">
    <property type="protein sequence ID" value="TKC50797.1"/>
    <property type="molecule type" value="Genomic_DNA"/>
</dbReference>
<reference evidence="7" key="1">
    <citation type="journal article" date="2019" name="IScience">
        <title>Narwhal Genome Reveals Long-Term Low Genetic Diversity despite Current Large Abundance Size.</title>
        <authorList>
            <person name="Westbury M.V."/>
            <person name="Petersen B."/>
            <person name="Garde E."/>
            <person name="Heide-Jorgensen M.P."/>
            <person name="Lorenzen E.D."/>
        </authorList>
    </citation>
    <scope>NUCLEOTIDE SEQUENCE [LARGE SCALE GENOMIC DNA]</scope>
</reference>
<dbReference type="Pfam" id="PF00067">
    <property type="entry name" value="p450"/>
    <property type="match status" value="1"/>
</dbReference>
<proteinExistence type="inferred from homology"/>
<evidence type="ECO:0000313" key="6">
    <source>
        <dbReference type="EMBL" id="TKC50797.1"/>
    </source>
</evidence>
<dbReference type="Proteomes" id="UP000308365">
    <property type="component" value="Unassembled WGS sequence"/>
</dbReference>
<organism evidence="6 7">
    <name type="scientific">Monodon monoceros</name>
    <name type="common">Narwhal</name>
    <name type="synonym">Ceratodon monodon</name>
    <dbReference type="NCBI Taxonomy" id="40151"/>
    <lineage>
        <taxon>Eukaryota</taxon>
        <taxon>Metazoa</taxon>
        <taxon>Chordata</taxon>
        <taxon>Craniata</taxon>
        <taxon>Vertebrata</taxon>
        <taxon>Euteleostomi</taxon>
        <taxon>Mammalia</taxon>
        <taxon>Eutheria</taxon>
        <taxon>Laurasiatheria</taxon>
        <taxon>Artiodactyla</taxon>
        <taxon>Whippomorpha</taxon>
        <taxon>Cetacea</taxon>
        <taxon>Odontoceti</taxon>
        <taxon>Monodontidae</taxon>
        <taxon>Monodon</taxon>
    </lineage>
</organism>
<evidence type="ECO:0000256" key="3">
    <source>
        <dbReference type="ARBA" id="ARBA00022617"/>
    </source>
</evidence>
<dbReference type="AlphaFoldDB" id="A0A4U1FM80"/>
<dbReference type="PROSITE" id="PS00086">
    <property type="entry name" value="CYTOCHROME_P450"/>
    <property type="match status" value="1"/>
</dbReference>
<dbReference type="GO" id="GO:0005506">
    <property type="term" value="F:iron ion binding"/>
    <property type="evidence" value="ECO:0007669"/>
    <property type="project" value="InterPro"/>
</dbReference>